<protein>
    <submittedName>
        <fullName evidence="4">T9SS type A sorting domain-containing protein</fullName>
    </submittedName>
</protein>
<dbReference type="OrthoDB" id="1405746at2"/>
<keyword evidence="5" id="KW-1185">Reference proteome</keyword>
<evidence type="ECO:0000256" key="1">
    <source>
        <dbReference type="ARBA" id="ARBA00022729"/>
    </source>
</evidence>
<dbReference type="Pfam" id="PF18962">
    <property type="entry name" value="Por_Secre_tail"/>
    <property type="match status" value="1"/>
</dbReference>
<evidence type="ECO:0000259" key="3">
    <source>
        <dbReference type="Pfam" id="PF18962"/>
    </source>
</evidence>
<dbReference type="SUPFAM" id="SSF101898">
    <property type="entry name" value="NHL repeat"/>
    <property type="match status" value="1"/>
</dbReference>
<keyword evidence="1 2" id="KW-0732">Signal</keyword>
<evidence type="ECO:0000313" key="5">
    <source>
        <dbReference type="Proteomes" id="UP000321945"/>
    </source>
</evidence>
<feature type="signal peptide" evidence="2">
    <location>
        <begin position="1"/>
        <end position="20"/>
    </location>
</feature>
<comment type="caution">
    <text evidence="4">The sequence shown here is derived from an EMBL/GenBank/DDBJ whole genome shotgun (WGS) entry which is preliminary data.</text>
</comment>
<gene>
    <name evidence="4" type="ORF">ESV24_14260</name>
</gene>
<reference evidence="4 5" key="1">
    <citation type="submission" date="2019-08" db="EMBL/GenBank/DDBJ databases">
        <title>Genome of Aequorivita lipolytica Y10-2 (type strain).</title>
        <authorList>
            <person name="Bowman J.P."/>
        </authorList>
    </citation>
    <scope>NUCLEOTIDE SEQUENCE [LARGE SCALE GENOMIC DNA]</scope>
    <source>
        <strain evidence="4 5">Y10-2</strain>
    </source>
</reference>
<dbReference type="EMBL" id="VORU01000017">
    <property type="protein sequence ID" value="TXD68003.1"/>
    <property type="molecule type" value="Genomic_DNA"/>
</dbReference>
<feature type="domain" description="Secretion system C-terminal sorting" evidence="3">
    <location>
        <begin position="504"/>
        <end position="569"/>
    </location>
</feature>
<evidence type="ECO:0000256" key="2">
    <source>
        <dbReference type="SAM" id="SignalP"/>
    </source>
</evidence>
<dbReference type="InterPro" id="IPR026444">
    <property type="entry name" value="Secre_tail"/>
</dbReference>
<dbReference type="Proteomes" id="UP000321945">
    <property type="component" value="Unassembled WGS sequence"/>
</dbReference>
<sequence>MRKITLLLACFIGSVGLMNAQSSFTGGGSTQEPAVTIESLLTRLQTIGDVSGNINDYFTQKEQRMINVHFNGVQNIAPVVVTQSNSQTIDLTTSIACASPTSFRNNNLFRAFDLAGDFGIMNGLDVSAVEFALGTVTTPTGFPITANIYSATPGAFPGGTLTLQGTAVYNATNADSATIVTLPLTASIPAGEAMVMELVLVDDGTDTNFMRFGCNNDGQTGPSYIQAADCGAATPTDFAALGLTQGLVWNVLGDDEPGGGGGPAMAFGVNNTAASLVSWDPTAAPVLTTLGVSPAVGFENAGSIDPNDEGTAWVLDNGGAFYSVDLASGVYTSEGTIAAPGAETWSGAEFDASGTLYAISVAINASSSLATIDITNATSTVVGPTGMLGAISLLIDSNGDGYSADIVDDNLYFIDLATGAATPLGSLGFNANFGQGACFGNGTAYLSAYNSDAGQSQWRELDLTTGSSTLIGLFNGGSDQVAWSSVIGGTAGVAENSLKDFAFYPNPATDVISLKSANSIDSVAIFNLLGQQVISTTIGATTSDINIAGLTTGTYIMKVTVNGQTGTYKVLKN</sequence>
<dbReference type="NCBIfam" id="TIGR04183">
    <property type="entry name" value="Por_Secre_tail"/>
    <property type="match status" value="1"/>
</dbReference>
<proteinExistence type="predicted"/>
<dbReference type="AlphaFoldDB" id="A0A5C6YLW4"/>
<dbReference type="RefSeq" id="WP_111816271.1">
    <property type="nucleotide sequence ID" value="NZ_CBCRZQ010000006.1"/>
</dbReference>
<evidence type="ECO:0000313" key="4">
    <source>
        <dbReference type="EMBL" id="TXD68003.1"/>
    </source>
</evidence>
<accession>A0A5C6YLW4</accession>
<name>A0A5C6YLW4_9FLAO</name>
<feature type="chain" id="PRO_5022670572" evidence="2">
    <location>
        <begin position="21"/>
        <end position="573"/>
    </location>
</feature>
<organism evidence="4 5">
    <name type="scientific">Aequorivita lipolytica</name>
    <dbReference type="NCBI Taxonomy" id="153267"/>
    <lineage>
        <taxon>Bacteria</taxon>
        <taxon>Pseudomonadati</taxon>
        <taxon>Bacteroidota</taxon>
        <taxon>Flavobacteriia</taxon>
        <taxon>Flavobacteriales</taxon>
        <taxon>Flavobacteriaceae</taxon>
        <taxon>Aequorivita</taxon>
    </lineage>
</organism>